<comment type="cofactor">
    <cofactor evidence="11">
        <name>FMN</name>
        <dbReference type="ChEBI" id="CHEBI:58210"/>
    </cofactor>
    <text evidence="11">Binds 1 FMN per subunit.</text>
</comment>
<dbReference type="NCBIfam" id="TIGR01036">
    <property type="entry name" value="pyrD_sub2"/>
    <property type="match status" value="1"/>
</dbReference>
<feature type="domain" description="Dihydroorotate dehydrogenase catalytic" evidence="12">
    <location>
        <begin position="50"/>
        <end position="341"/>
    </location>
</feature>
<evidence type="ECO:0000256" key="4">
    <source>
        <dbReference type="ARBA" id="ARBA00005359"/>
    </source>
</evidence>
<comment type="subunit">
    <text evidence="11">Monomer.</text>
</comment>
<comment type="subcellular location">
    <subcellularLocation>
        <location evidence="11">Cell membrane</location>
        <topology evidence="11">Peripheral membrane protein</topology>
    </subcellularLocation>
    <subcellularLocation>
        <location evidence="2">Membrane</location>
    </subcellularLocation>
</comment>
<keyword evidence="9 11" id="KW-0472">Membrane</keyword>
<feature type="binding site" evidence="11">
    <location>
        <position position="301"/>
    </location>
    <ligand>
        <name>FMN</name>
        <dbReference type="ChEBI" id="CHEBI:58210"/>
    </ligand>
</feature>
<dbReference type="Gene3D" id="3.20.20.70">
    <property type="entry name" value="Aldolase class I"/>
    <property type="match status" value="1"/>
</dbReference>
<evidence type="ECO:0000256" key="5">
    <source>
        <dbReference type="ARBA" id="ARBA00022630"/>
    </source>
</evidence>
<evidence type="ECO:0000256" key="10">
    <source>
        <dbReference type="ARBA" id="ARBA00048639"/>
    </source>
</evidence>
<dbReference type="NCBIfam" id="NF003652">
    <property type="entry name" value="PRK05286.2-5"/>
    <property type="match status" value="1"/>
</dbReference>
<evidence type="ECO:0000256" key="7">
    <source>
        <dbReference type="ARBA" id="ARBA00022975"/>
    </source>
</evidence>
<dbReference type="InterPro" id="IPR005720">
    <property type="entry name" value="Dihydroorotate_DH_cat"/>
</dbReference>
<feature type="binding site" evidence="11">
    <location>
        <position position="182"/>
    </location>
    <ligand>
        <name>substrate</name>
    </ligand>
</feature>
<sequence>MYKFLIRPLFFLIDPEKIHHFVIAVLRISGRIPGGKAILRFLFHFEHPQLERVIFGLKFKNPVGLAAGLDKDARIVDEMACLGYGFIEIGTLTPKPQPGNDKPRLFRLPQDQALINRMGFNNEGVAAAVERLRKRKSPVLVGGNIGKNKVTPNENAMDDYAYCFEALYPYVDYFVINVSSPNTPGLRELQEKEPLQKLLSHVITLSKQKEKYKPVLLKIAPDLSPSQLDDIVYILKQTKTDGVIATNTTIDRSDLITPTAEVTAIGNGGLSGKPLTLRSTQVIAYLRNMLGKDFPIIGVGGIMTPADAVEKLKAGADLVQIYTGFIYEGPSVVKRINKDILNYIQAKAKV</sequence>
<evidence type="ECO:0000259" key="12">
    <source>
        <dbReference type="Pfam" id="PF01180"/>
    </source>
</evidence>
<dbReference type="InterPro" id="IPR001295">
    <property type="entry name" value="Dihydroorotate_DH_CS"/>
</dbReference>
<feature type="binding site" evidence="11">
    <location>
        <position position="246"/>
    </location>
    <ligand>
        <name>FMN</name>
        <dbReference type="ChEBI" id="CHEBI:58210"/>
    </ligand>
</feature>
<dbReference type="EC" id="1.3.5.2" evidence="11"/>
<dbReference type="PANTHER" id="PTHR48109:SF4">
    <property type="entry name" value="DIHYDROOROTATE DEHYDROGENASE (QUINONE), MITOCHONDRIAL"/>
    <property type="match status" value="1"/>
</dbReference>
<protein>
    <recommendedName>
        <fullName evidence="11">Dihydroorotate dehydrogenase (quinone)</fullName>
        <ecNumber evidence="11">1.3.5.2</ecNumber>
    </recommendedName>
    <alternativeName>
        <fullName evidence="11">DHOdehase</fullName>
        <shortName evidence="11">DHOD</shortName>
        <shortName evidence="11">DHODase</shortName>
    </alternativeName>
    <alternativeName>
        <fullName evidence="11">Dihydroorotate oxidase</fullName>
    </alternativeName>
</protein>
<comment type="similarity">
    <text evidence="4 11">Belongs to the dihydroorotate dehydrogenase family. Type 2 subfamily.</text>
</comment>
<feature type="active site" description="Nucleophile" evidence="11">
    <location>
        <position position="180"/>
    </location>
</feature>
<evidence type="ECO:0000256" key="11">
    <source>
        <dbReference type="HAMAP-Rule" id="MF_00225"/>
    </source>
</evidence>
<gene>
    <name evidence="11" type="primary">pyrD</name>
    <name evidence="13" type="ORF">ACFQ21_08195</name>
</gene>
<dbReference type="InterPro" id="IPR013785">
    <property type="entry name" value="Aldolase_TIM"/>
</dbReference>
<feature type="binding site" evidence="11">
    <location>
        <position position="91"/>
    </location>
    <ligand>
        <name>FMN</name>
        <dbReference type="ChEBI" id="CHEBI:58210"/>
    </ligand>
</feature>
<dbReference type="InterPro" id="IPR005719">
    <property type="entry name" value="Dihydroorotate_DH_2"/>
</dbReference>
<dbReference type="GO" id="GO:0106430">
    <property type="term" value="F:dihydroorotate dehydrogenase (quinone) activity"/>
    <property type="evidence" value="ECO:0007669"/>
    <property type="project" value="UniProtKB-EC"/>
</dbReference>
<keyword evidence="8 11" id="KW-0560">Oxidoreductase</keyword>
<evidence type="ECO:0000256" key="1">
    <source>
        <dbReference type="ARBA" id="ARBA00003125"/>
    </source>
</evidence>
<evidence type="ECO:0000256" key="2">
    <source>
        <dbReference type="ARBA" id="ARBA00004370"/>
    </source>
</evidence>
<evidence type="ECO:0000256" key="3">
    <source>
        <dbReference type="ARBA" id="ARBA00005161"/>
    </source>
</evidence>
<feature type="binding site" evidence="11">
    <location>
        <begin position="322"/>
        <end position="323"/>
    </location>
    <ligand>
        <name>FMN</name>
        <dbReference type="ChEBI" id="CHEBI:58210"/>
    </ligand>
</feature>
<keyword evidence="7 11" id="KW-0665">Pyrimidine biosynthesis</keyword>
<comment type="function">
    <text evidence="1 11">Catalyzes the conversion of dihydroorotate to orotate with quinone as electron acceptor.</text>
</comment>
<dbReference type="NCBIfam" id="NF003645">
    <property type="entry name" value="PRK05286.1-2"/>
    <property type="match status" value="1"/>
</dbReference>
<evidence type="ECO:0000256" key="9">
    <source>
        <dbReference type="ARBA" id="ARBA00023136"/>
    </source>
</evidence>
<accession>A0ABW3K240</accession>
<feature type="binding site" evidence="11">
    <location>
        <position position="71"/>
    </location>
    <ligand>
        <name>substrate</name>
    </ligand>
</feature>
<feature type="binding site" evidence="11">
    <location>
        <begin position="67"/>
        <end position="71"/>
    </location>
    <ligand>
        <name>FMN</name>
        <dbReference type="ChEBI" id="CHEBI:58210"/>
    </ligand>
</feature>
<comment type="caution">
    <text evidence="13">The sequence shown here is derived from an EMBL/GenBank/DDBJ whole genome shotgun (WGS) entry which is preliminary data.</text>
</comment>
<evidence type="ECO:0000256" key="8">
    <source>
        <dbReference type="ARBA" id="ARBA00023002"/>
    </source>
</evidence>
<dbReference type="SUPFAM" id="SSF51395">
    <property type="entry name" value="FMN-linked oxidoreductases"/>
    <property type="match status" value="1"/>
</dbReference>
<organism evidence="13 14">
    <name type="scientific">Ohtaekwangia kribbensis</name>
    <dbReference type="NCBI Taxonomy" id="688913"/>
    <lineage>
        <taxon>Bacteria</taxon>
        <taxon>Pseudomonadati</taxon>
        <taxon>Bacteroidota</taxon>
        <taxon>Cytophagia</taxon>
        <taxon>Cytophagales</taxon>
        <taxon>Fulvivirgaceae</taxon>
        <taxon>Ohtaekwangia</taxon>
    </lineage>
</organism>
<evidence type="ECO:0000256" key="6">
    <source>
        <dbReference type="ARBA" id="ARBA00022643"/>
    </source>
</evidence>
<feature type="binding site" evidence="11">
    <location>
        <position position="177"/>
    </location>
    <ligand>
        <name>FMN</name>
        <dbReference type="ChEBI" id="CHEBI:58210"/>
    </ligand>
</feature>
<dbReference type="Proteomes" id="UP001597112">
    <property type="component" value="Unassembled WGS sequence"/>
</dbReference>
<evidence type="ECO:0000313" key="13">
    <source>
        <dbReference type="EMBL" id="MFD0999283.1"/>
    </source>
</evidence>
<dbReference type="PROSITE" id="PS00912">
    <property type="entry name" value="DHODEHASE_2"/>
    <property type="match status" value="1"/>
</dbReference>
<keyword evidence="6 11" id="KW-0288">FMN</keyword>
<proteinExistence type="inferred from homology"/>
<comment type="pathway">
    <text evidence="3 11">Pyrimidine metabolism; UMP biosynthesis via de novo pathway; orotate from (S)-dihydroorotate (quinone route): step 1/1.</text>
</comment>
<dbReference type="InterPro" id="IPR012135">
    <property type="entry name" value="Dihydroorotate_DH_1_2"/>
</dbReference>
<evidence type="ECO:0000313" key="14">
    <source>
        <dbReference type="Proteomes" id="UP001597112"/>
    </source>
</evidence>
<dbReference type="Pfam" id="PF01180">
    <property type="entry name" value="DHO_dh"/>
    <property type="match status" value="1"/>
</dbReference>
<feature type="binding site" evidence="11">
    <location>
        <position position="144"/>
    </location>
    <ligand>
        <name>FMN</name>
        <dbReference type="ChEBI" id="CHEBI:58210"/>
    </ligand>
</feature>
<reference evidence="14" key="1">
    <citation type="journal article" date="2019" name="Int. J. Syst. Evol. Microbiol.">
        <title>The Global Catalogue of Microorganisms (GCM) 10K type strain sequencing project: providing services to taxonomists for standard genome sequencing and annotation.</title>
        <authorList>
            <consortium name="The Broad Institute Genomics Platform"/>
            <consortium name="The Broad Institute Genome Sequencing Center for Infectious Disease"/>
            <person name="Wu L."/>
            <person name="Ma J."/>
        </authorList>
    </citation>
    <scope>NUCLEOTIDE SEQUENCE [LARGE SCALE GENOMIC DNA]</scope>
    <source>
        <strain evidence="14">CCUG 58938</strain>
    </source>
</reference>
<dbReference type="RefSeq" id="WP_377577449.1">
    <property type="nucleotide sequence ID" value="NZ_JBHTKA010000001.1"/>
</dbReference>
<feature type="binding site" evidence="11">
    <location>
        <position position="177"/>
    </location>
    <ligand>
        <name>substrate</name>
    </ligand>
</feature>
<keyword evidence="5 11" id="KW-0285">Flavoprotein</keyword>
<feature type="binding site" evidence="11">
    <location>
        <position position="272"/>
    </location>
    <ligand>
        <name>FMN</name>
        <dbReference type="ChEBI" id="CHEBI:58210"/>
    </ligand>
</feature>
<dbReference type="EMBL" id="JBHTKA010000001">
    <property type="protein sequence ID" value="MFD0999283.1"/>
    <property type="molecule type" value="Genomic_DNA"/>
</dbReference>
<feature type="binding site" evidence="11">
    <location>
        <begin position="247"/>
        <end position="248"/>
    </location>
    <ligand>
        <name>substrate</name>
    </ligand>
</feature>
<comment type="catalytic activity">
    <reaction evidence="10 11">
        <text>(S)-dihydroorotate + a quinone = orotate + a quinol</text>
        <dbReference type="Rhea" id="RHEA:30187"/>
        <dbReference type="ChEBI" id="CHEBI:24646"/>
        <dbReference type="ChEBI" id="CHEBI:30839"/>
        <dbReference type="ChEBI" id="CHEBI:30864"/>
        <dbReference type="ChEBI" id="CHEBI:132124"/>
        <dbReference type="EC" id="1.3.5.2"/>
    </reaction>
</comment>
<dbReference type="CDD" id="cd04738">
    <property type="entry name" value="DHOD_2_like"/>
    <property type="match status" value="1"/>
</dbReference>
<feature type="binding site" evidence="11">
    <location>
        <position position="218"/>
    </location>
    <ligand>
        <name>FMN</name>
        <dbReference type="ChEBI" id="CHEBI:58210"/>
    </ligand>
</feature>
<dbReference type="PIRSF" id="PIRSF000164">
    <property type="entry name" value="DHO_oxidase"/>
    <property type="match status" value="1"/>
</dbReference>
<keyword evidence="11" id="KW-1003">Cell membrane</keyword>
<keyword evidence="14" id="KW-1185">Reference proteome</keyword>
<dbReference type="InterPro" id="IPR050074">
    <property type="entry name" value="DHO_dehydrogenase"/>
</dbReference>
<dbReference type="HAMAP" id="MF_00225">
    <property type="entry name" value="DHO_dh_type2"/>
    <property type="match status" value="1"/>
</dbReference>
<dbReference type="PROSITE" id="PS00911">
    <property type="entry name" value="DHODEHASE_1"/>
    <property type="match status" value="1"/>
</dbReference>
<dbReference type="PANTHER" id="PTHR48109">
    <property type="entry name" value="DIHYDROOROTATE DEHYDROGENASE (QUINONE), MITOCHONDRIAL-RELATED"/>
    <property type="match status" value="1"/>
</dbReference>
<feature type="binding site" evidence="11">
    <location>
        <begin position="116"/>
        <end position="120"/>
    </location>
    <ligand>
        <name>substrate</name>
    </ligand>
</feature>
<name>A0ABW3K240_9BACT</name>